<keyword evidence="1" id="KW-1185">Reference proteome</keyword>
<dbReference type="Proteomes" id="UP000887560">
    <property type="component" value="Unplaced"/>
</dbReference>
<organism evidence="1 2">
    <name type="scientific">Meloidogyne floridensis</name>
    <dbReference type="NCBI Taxonomy" id="298350"/>
    <lineage>
        <taxon>Eukaryota</taxon>
        <taxon>Metazoa</taxon>
        <taxon>Ecdysozoa</taxon>
        <taxon>Nematoda</taxon>
        <taxon>Chromadorea</taxon>
        <taxon>Rhabditida</taxon>
        <taxon>Tylenchina</taxon>
        <taxon>Tylenchomorpha</taxon>
        <taxon>Tylenchoidea</taxon>
        <taxon>Meloidogynidae</taxon>
        <taxon>Meloidogyninae</taxon>
        <taxon>Meloidogyne</taxon>
    </lineage>
</organism>
<accession>A0A915NJD3</accession>
<evidence type="ECO:0000313" key="1">
    <source>
        <dbReference type="Proteomes" id="UP000887560"/>
    </source>
</evidence>
<name>A0A915NJD3_9BILA</name>
<sequence length="370" mass="44556">MNAGSLESDKERLNKFTEELEHKTFDELFGDDFLFEQIVVKHSQQSYKKDENSPLYEHLLKLRKTEIEQLHNFYDKLIEKKDFKINNYWTRHVMDMINNKEGFDVAIGKLKTSELEDINELIENDYGGLDKELTPSRILDDKVSKLKNNNDIRNIVLKDLWKQNEKKVAIFRLEDDEKEEMKALVHKLKRFYEKINEKSTNLLNTTMKFYEHPAYRLWNVHNSLLKASNQVYKNLNKMIYTFTKTFDLNDLKSQNFKINQEEIEMIEKHQNGEINLNKEQKDRLDHFKERFETWIVAEFWLKKAVKDVAKFFEKEKSYNYTLSYLGLLADNIEKREDLPLVWLEYEEKYLNFKQLNSKISDGKNDDKKLE</sequence>
<reference evidence="2" key="1">
    <citation type="submission" date="2022-11" db="UniProtKB">
        <authorList>
            <consortium name="WormBaseParasite"/>
        </authorList>
    </citation>
    <scope>IDENTIFICATION</scope>
</reference>
<protein>
    <submittedName>
        <fullName evidence="2">Uncharacterized protein</fullName>
    </submittedName>
</protein>
<dbReference type="AlphaFoldDB" id="A0A915NJD3"/>
<evidence type="ECO:0000313" key="2">
    <source>
        <dbReference type="WBParaSite" id="scf7180000417735.g1693"/>
    </source>
</evidence>
<proteinExistence type="predicted"/>
<dbReference type="WBParaSite" id="scf7180000417735.g1693">
    <property type="protein sequence ID" value="scf7180000417735.g1693"/>
    <property type="gene ID" value="scf7180000417735.g1693"/>
</dbReference>